<feature type="compositionally biased region" description="Acidic residues" evidence="1">
    <location>
        <begin position="524"/>
        <end position="535"/>
    </location>
</feature>
<keyword evidence="4" id="KW-1185">Reference proteome</keyword>
<evidence type="ECO:0000259" key="2">
    <source>
        <dbReference type="Pfam" id="PF20149"/>
    </source>
</evidence>
<dbReference type="AlphaFoldDB" id="A0AAD7GDP2"/>
<feature type="compositionally biased region" description="Basic and acidic residues" evidence="1">
    <location>
        <begin position="505"/>
        <end position="514"/>
    </location>
</feature>
<dbReference type="EMBL" id="JARKIE010000071">
    <property type="protein sequence ID" value="KAJ7689552.1"/>
    <property type="molecule type" value="Genomic_DNA"/>
</dbReference>
<comment type="caution">
    <text evidence="3">The sequence shown here is derived from an EMBL/GenBank/DDBJ whole genome shotgun (WGS) entry which is preliminary data.</text>
</comment>
<accession>A0AAD7GDP2</accession>
<evidence type="ECO:0000313" key="4">
    <source>
        <dbReference type="Proteomes" id="UP001221757"/>
    </source>
</evidence>
<evidence type="ECO:0000313" key="3">
    <source>
        <dbReference type="EMBL" id="KAJ7689552.1"/>
    </source>
</evidence>
<feature type="region of interest" description="Disordered" evidence="1">
    <location>
        <begin position="505"/>
        <end position="546"/>
    </location>
</feature>
<feature type="compositionally biased region" description="Low complexity" evidence="1">
    <location>
        <begin position="67"/>
        <end position="82"/>
    </location>
</feature>
<sequence length="546" mass="59934">MSSAHRRANSDSDSDSESGTPTKQPSKPRRSRDDLSGNQTFEMRTRTSAARKPSEKQDKTNKENLTSAAAQLAAAQKKVASLMKKVGQMKDPLEDEEPRDMDGPESEEEMSDQDRTSFPSVITPLGRLPAPPARPTTVFRKTNKAQSTAVPKLSRKTFKRLPELTAEELGEGDSPRVSPARSAHDDDGVMDEDGADNAPPPPPPRLDLSQERGRAAAGAAAGAPSRKRAQPSQQSPAPPPKRTKSKAKEAKFREGFVAVPGVRPKAADYDPVVEAILLRSMAEYSARILAINGFPGITIQVNWADECFNNACRSAKERLILTDRMSRLITKRGSHIRGKTVDGFRPLFATHYGFQRSTKAAIVKSNKAKSDALIHKASFHYKDPVARTGYGENSIIAEARHHSVFKNKYSLGVIFGSYFNPIPGPYLAMDFSVLEFLATEWSTGIHIPSQFTEKEMSKAYQIHLADVATWCSTHPVVTENIRRRLYKKACIGLGVTATSEERTHIDDAQKDALRAELAGRTGDTDSEPEPEEPERDAERGTGDDDA</sequence>
<organism evidence="3 4">
    <name type="scientific">Mycena rosella</name>
    <name type="common">Pink bonnet</name>
    <name type="synonym">Agaricus rosellus</name>
    <dbReference type="NCBI Taxonomy" id="1033263"/>
    <lineage>
        <taxon>Eukaryota</taxon>
        <taxon>Fungi</taxon>
        <taxon>Dikarya</taxon>
        <taxon>Basidiomycota</taxon>
        <taxon>Agaricomycotina</taxon>
        <taxon>Agaricomycetes</taxon>
        <taxon>Agaricomycetidae</taxon>
        <taxon>Agaricales</taxon>
        <taxon>Marasmiineae</taxon>
        <taxon>Mycenaceae</taxon>
        <taxon>Mycena</taxon>
    </lineage>
</organism>
<protein>
    <recommendedName>
        <fullName evidence="2">DUF6532 domain-containing protein</fullName>
    </recommendedName>
</protein>
<proteinExistence type="predicted"/>
<feature type="compositionally biased region" description="Acidic residues" evidence="1">
    <location>
        <begin position="93"/>
        <end position="111"/>
    </location>
</feature>
<feature type="compositionally biased region" description="Polar residues" evidence="1">
    <location>
        <begin position="36"/>
        <end position="48"/>
    </location>
</feature>
<feature type="compositionally biased region" description="Basic and acidic residues" evidence="1">
    <location>
        <begin position="536"/>
        <end position="546"/>
    </location>
</feature>
<feature type="domain" description="DUF6532" evidence="2">
    <location>
        <begin position="280"/>
        <end position="470"/>
    </location>
</feature>
<gene>
    <name evidence="3" type="ORF">B0H17DRAFT_1202195</name>
</gene>
<evidence type="ECO:0000256" key="1">
    <source>
        <dbReference type="SAM" id="MobiDB-lite"/>
    </source>
</evidence>
<feature type="compositionally biased region" description="Basic and acidic residues" evidence="1">
    <location>
        <begin position="52"/>
        <end position="62"/>
    </location>
</feature>
<dbReference type="InterPro" id="IPR045341">
    <property type="entry name" value="DUF6532"/>
</dbReference>
<feature type="region of interest" description="Disordered" evidence="1">
    <location>
        <begin position="1"/>
        <end position="250"/>
    </location>
</feature>
<name>A0AAD7GDP2_MYCRO</name>
<dbReference type="Pfam" id="PF20149">
    <property type="entry name" value="DUF6532"/>
    <property type="match status" value="1"/>
</dbReference>
<reference evidence="3" key="1">
    <citation type="submission" date="2023-03" db="EMBL/GenBank/DDBJ databases">
        <title>Massive genome expansion in bonnet fungi (Mycena s.s.) driven by repeated elements and novel gene families across ecological guilds.</title>
        <authorList>
            <consortium name="Lawrence Berkeley National Laboratory"/>
            <person name="Harder C.B."/>
            <person name="Miyauchi S."/>
            <person name="Viragh M."/>
            <person name="Kuo A."/>
            <person name="Thoen E."/>
            <person name="Andreopoulos B."/>
            <person name="Lu D."/>
            <person name="Skrede I."/>
            <person name="Drula E."/>
            <person name="Henrissat B."/>
            <person name="Morin E."/>
            <person name="Kohler A."/>
            <person name="Barry K."/>
            <person name="LaButti K."/>
            <person name="Morin E."/>
            <person name="Salamov A."/>
            <person name="Lipzen A."/>
            <person name="Mereny Z."/>
            <person name="Hegedus B."/>
            <person name="Baldrian P."/>
            <person name="Stursova M."/>
            <person name="Weitz H."/>
            <person name="Taylor A."/>
            <person name="Grigoriev I.V."/>
            <person name="Nagy L.G."/>
            <person name="Martin F."/>
            <person name="Kauserud H."/>
        </authorList>
    </citation>
    <scope>NUCLEOTIDE SEQUENCE</scope>
    <source>
        <strain evidence="3">CBHHK067</strain>
    </source>
</reference>
<dbReference type="Proteomes" id="UP001221757">
    <property type="component" value="Unassembled WGS sequence"/>
</dbReference>